<protein>
    <recommendedName>
        <fullName evidence="3">beta-lactamase</fullName>
        <ecNumber evidence="3">3.5.2.6</ecNumber>
    </recommendedName>
</protein>
<dbReference type="Gene3D" id="3.40.710.10">
    <property type="entry name" value="DD-peptidase/beta-lactamase superfamily"/>
    <property type="match status" value="1"/>
</dbReference>
<evidence type="ECO:0000313" key="6">
    <source>
        <dbReference type="Proteomes" id="UP001262410"/>
    </source>
</evidence>
<comment type="similarity">
    <text evidence="2">Belongs to the class-A beta-lactamase family.</text>
</comment>
<evidence type="ECO:0000256" key="3">
    <source>
        <dbReference type="ARBA" id="ARBA00012865"/>
    </source>
</evidence>
<comment type="caution">
    <text evidence="5">The sequence shown here is derived from an EMBL/GenBank/DDBJ whole genome shotgun (WGS) entry which is preliminary data.</text>
</comment>
<gene>
    <name evidence="5" type="ORF">E9232_006725</name>
</gene>
<dbReference type="InterPro" id="IPR000871">
    <property type="entry name" value="Beta-lactam_class-A"/>
</dbReference>
<dbReference type="InterPro" id="IPR045155">
    <property type="entry name" value="Beta-lactam_cat"/>
</dbReference>
<evidence type="ECO:0000259" key="4">
    <source>
        <dbReference type="Pfam" id="PF13354"/>
    </source>
</evidence>
<dbReference type="PANTHER" id="PTHR35333">
    <property type="entry name" value="BETA-LACTAMASE"/>
    <property type="match status" value="1"/>
</dbReference>
<sequence length="301" mass="33198">MTDCESAAAAAGPQLVRDLLDQFEGEVGPQDFGLTFRLYPGRLRDGAAGGYSDGPVFGYRDEVAVYPASTSKSFYLVAFQHWVETGRLQPDAEDLRALSAMIRQSSNDATTYLFGRMTGTTPGGPLPEAEMAAWWDRRQEIQRFFEGWAWPDFARLRLWHSTYEDSPYGREKAARAHGGNLIAPRAAAALLHGIAAGQLVSPEACGRMMDLLDREPERDPAVLGPDYRDQVRGFLGGGLPRDIRLWSKAGWTSETRHDMAYLETPSGRSAVAAIYTVGPHMAQNDRFLPAFGAKLLELLGR</sequence>
<keyword evidence="6" id="KW-1185">Reference proteome</keyword>
<evidence type="ECO:0000313" key="5">
    <source>
        <dbReference type="EMBL" id="MDR6294171.1"/>
    </source>
</evidence>
<dbReference type="Proteomes" id="UP001262410">
    <property type="component" value="Unassembled WGS sequence"/>
</dbReference>
<dbReference type="Pfam" id="PF13354">
    <property type="entry name" value="Beta-lactamase2"/>
    <property type="match status" value="1"/>
</dbReference>
<reference evidence="5 6" key="1">
    <citation type="submission" date="2023-07" db="EMBL/GenBank/DDBJ databases">
        <title>Sorghum-associated microbial communities from plants grown in Nebraska, USA.</title>
        <authorList>
            <person name="Schachtman D."/>
        </authorList>
    </citation>
    <scope>NUCLEOTIDE SEQUENCE [LARGE SCALE GENOMIC DNA]</scope>
    <source>
        <strain evidence="5 6">584</strain>
    </source>
</reference>
<organism evidence="5 6">
    <name type="scientific">Inquilinus ginsengisoli</name>
    <dbReference type="NCBI Taxonomy" id="363840"/>
    <lineage>
        <taxon>Bacteria</taxon>
        <taxon>Pseudomonadati</taxon>
        <taxon>Pseudomonadota</taxon>
        <taxon>Alphaproteobacteria</taxon>
        <taxon>Rhodospirillales</taxon>
        <taxon>Rhodospirillaceae</taxon>
        <taxon>Inquilinus</taxon>
    </lineage>
</organism>
<dbReference type="EC" id="3.5.2.6" evidence="3"/>
<dbReference type="EMBL" id="JAVDPW010000016">
    <property type="protein sequence ID" value="MDR6294171.1"/>
    <property type="molecule type" value="Genomic_DNA"/>
</dbReference>
<dbReference type="RefSeq" id="WP_309801598.1">
    <property type="nucleotide sequence ID" value="NZ_JAVDPW010000016.1"/>
</dbReference>
<dbReference type="PANTHER" id="PTHR35333:SF3">
    <property type="entry name" value="BETA-LACTAMASE-TYPE TRANSPEPTIDASE FOLD CONTAINING PROTEIN"/>
    <property type="match status" value="1"/>
</dbReference>
<comment type="catalytic activity">
    <reaction evidence="1">
        <text>a beta-lactam + H2O = a substituted beta-amino acid</text>
        <dbReference type="Rhea" id="RHEA:20401"/>
        <dbReference type="ChEBI" id="CHEBI:15377"/>
        <dbReference type="ChEBI" id="CHEBI:35627"/>
        <dbReference type="ChEBI" id="CHEBI:140347"/>
        <dbReference type="EC" id="3.5.2.6"/>
    </reaction>
</comment>
<evidence type="ECO:0000256" key="2">
    <source>
        <dbReference type="ARBA" id="ARBA00009009"/>
    </source>
</evidence>
<proteinExistence type="inferred from homology"/>
<dbReference type="SUPFAM" id="SSF56601">
    <property type="entry name" value="beta-lactamase/transpeptidase-like"/>
    <property type="match status" value="1"/>
</dbReference>
<name>A0ABU1JZX5_9PROT</name>
<feature type="domain" description="Beta-lactamase class A catalytic" evidence="4">
    <location>
        <begin position="168"/>
        <end position="276"/>
    </location>
</feature>
<dbReference type="InterPro" id="IPR012338">
    <property type="entry name" value="Beta-lactam/transpept-like"/>
</dbReference>
<accession>A0ABU1JZX5</accession>
<evidence type="ECO:0000256" key="1">
    <source>
        <dbReference type="ARBA" id="ARBA00001526"/>
    </source>
</evidence>